<comment type="similarity">
    <text evidence="2 8">Belongs to the CarA family.</text>
</comment>
<evidence type="ECO:0000256" key="4">
    <source>
        <dbReference type="ARBA" id="ARBA00022741"/>
    </source>
</evidence>
<dbReference type="EC" id="6.3.5.5" evidence="8"/>
<dbReference type="Gene3D" id="3.40.50.880">
    <property type="match status" value="1"/>
</dbReference>
<keyword evidence="5 8" id="KW-0067">ATP-binding</keyword>
<keyword evidence="8" id="KW-0028">Amino-acid biosynthesis</keyword>
<comment type="caution">
    <text evidence="10">The sequence shown here is derived from an EMBL/GenBank/DDBJ whole genome shotgun (WGS) entry which is preliminary data.</text>
</comment>
<dbReference type="RefSeq" id="WP_286038404.1">
    <property type="nucleotide sequence ID" value="NZ_CP183077.1"/>
</dbReference>
<comment type="subunit">
    <text evidence="8">Composed of two chains; the small (or glutamine) chain promotes the hydrolysis of glutamine to ammonia, which is used by the large (or ammonia) chain to synthesize carbamoyl phosphate. Tetramer of heterodimers (alpha,beta)4.</text>
</comment>
<keyword evidence="3 8" id="KW-0436">Ligase</keyword>
<evidence type="ECO:0000256" key="1">
    <source>
        <dbReference type="ARBA" id="ARBA00005077"/>
    </source>
</evidence>
<dbReference type="Proteomes" id="UP001230807">
    <property type="component" value="Unassembled WGS sequence"/>
</dbReference>
<dbReference type="InterPro" id="IPR017926">
    <property type="entry name" value="GATASE"/>
</dbReference>
<feature type="binding site" evidence="8">
    <location>
        <position position="280"/>
    </location>
    <ligand>
        <name>L-glutamine</name>
        <dbReference type="ChEBI" id="CHEBI:58359"/>
    </ligand>
</feature>
<feature type="active site" evidence="8">
    <location>
        <position position="322"/>
    </location>
</feature>
<dbReference type="PRINTS" id="PR00096">
    <property type="entry name" value="GATASE"/>
</dbReference>
<dbReference type="InterPro" id="IPR035686">
    <property type="entry name" value="CPSase_GATase1"/>
</dbReference>
<keyword evidence="8" id="KW-0665">Pyrimidine biosynthesis</keyword>
<feature type="binding site" evidence="8">
    <location>
        <position position="236"/>
    </location>
    <ligand>
        <name>L-glutamine</name>
        <dbReference type="ChEBI" id="CHEBI:58359"/>
    </ligand>
</feature>
<comment type="catalytic activity">
    <reaction evidence="7 8">
        <text>hydrogencarbonate + L-glutamine + 2 ATP + H2O = carbamoyl phosphate + L-glutamate + 2 ADP + phosphate + 2 H(+)</text>
        <dbReference type="Rhea" id="RHEA:18633"/>
        <dbReference type="ChEBI" id="CHEBI:15377"/>
        <dbReference type="ChEBI" id="CHEBI:15378"/>
        <dbReference type="ChEBI" id="CHEBI:17544"/>
        <dbReference type="ChEBI" id="CHEBI:29985"/>
        <dbReference type="ChEBI" id="CHEBI:30616"/>
        <dbReference type="ChEBI" id="CHEBI:43474"/>
        <dbReference type="ChEBI" id="CHEBI:58228"/>
        <dbReference type="ChEBI" id="CHEBI:58359"/>
        <dbReference type="ChEBI" id="CHEBI:456216"/>
        <dbReference type="EC" id="6.3.5.5"/>
    </reaction>
</comment>
<dbReference type="PRINTS" id="PR00099">
    <property type="entry name" value="CPSGATASE"/>
</dbReference>
<keyword evidence="6 8" id="KW-0315">Glutamine amidotransferase</keyword>
<dbReference type="Gene3D" id="3.50.30.20">
    <property type="entry name" value="Carbamoyl-phosphate synthase small subunit, N-terminal domain"/>
    <property type="match status" value="1"/>
</dbReference>
<feature type="binding site" evidence="8">
    <location>
        <position position="279"/>
    </location>
    <ligand>
        <name>L-glutamine</name>
        <dbReference type="ChEBI" id="CHEBI:58359"/>
    </ligand>
</feature>
<comment type="function">
    <text evidence="8">Small subunit of the glutamine-dependent carbamoyl phosphate synthetase (CPSase). CPSase catalyzes the formation of carbamoyl phosphate from the ammonia moiety of glutamine, carbonate, and phosphate donated by ATP, constituting the first step of 2 biosynthetic pathways, one leading to arginine and/or urea and the other to pyrimidine nucleotides. The small subunit (glutamine amidotransferase) binds and cleaves glutamine to supply the large subunit with the substrate ammonia.</text>
</comment>
<comment type="pathway">
    <text evidence="8">Pyrimidine metabolism; UMP biosynthesis via de novo pathway; (S)-dihydroorotate from bicarbonate: step 1/3.</text>
</comment>
<comment type="catalytic activity">
    <reaction evidence="8">
        <text>L-glutamine + H2O = L-glutamate + NH4(+)</text>
        <dbReference type="Rhea" id="RHEA:15889"/>
        <dbReference type="ChEBI" id="CHEBI:15377"/>
        <dbReference type="ChEBI" id="CHEBI:28938"/>
        <dbReference type="ChEBI" id="CHEBI:29985"/>
        <dbReference type="ChEBI" id="CHEBI:58359"/>
    </reaction>
</comment>
<feature type="binding site" evidence="8">
    <location>
        <position position="208"/>
    </location>
    <ligand>
        <name>L-glutamine</name>
        <dbReference type="ChEBI" id="CHEBI:58359"/>
    </ligand>
</feature>
<dbReference type="NCBIfam" id="NF009475">
    <property type="entry name" value="PRK12838.1"/>
    <property type="match status" value="1"/>
</dbReference>
<gene>
    <name evidence="8" type="primary">carA</name>
    <name evidence="10" type="ORF">QR695_08840</name>
</gene>
<feature type="active site" evidence="8">
    <location>
        <position position="320"/>
    </location>
</feature>
<evidence type="ECO:0000256" key="5">
    <source>
        <dbReference type="ARBA" id="ARBA00022840"/>
    </source>
</evidence>
<dbReference type="PROSITE" id="PS51273">
    <property type="entry name" value="GATASE_TYPE_1"/>
    <property type="match status" value="1"/>
</dbReference>
<dbReference type="Pfam" id="PF00988">
    <property type="entry name" value="CPSase_sm_chain"/>
    <property type="match status" value="1"/>
</dbReference>
<protein>
    <recommendedName>
        <fullName evidence="8">Carbamoyl phosphate synthase small chain</fullName>
        <ecNumber evidence="8">6.3.5.5</ecNumber>
    </recommendedName>
    <alternativeName>
        <fullName evidence="8">Carbamoyl phosphate synthetase glutamine chain</fullName>
    </alternativeName>
</protein>
<dbReference type="PANTHER" id="PTHR43418">
    <property type="entry name" value="MULTIFUNCTIONAL TRYPTOPHAN BIOSYNTHESIS PROTEIN-RELATED"/>
    <property type="match status" value="1"/>
</dbReference>
<reference evidence="10 11" key="1">
    <citation type="submission" date="2023-06" db="EMBL/GenBank/DDBJ databases">
        <title>Influencing factors and mechanism of Cr(VI) reduction by facultative anaerobic Exiguobacterium sp. PY14.</title>
        <authorList>
            <person name="Zou L."/>
        </authorList>
    </citation>
    <scope>NUCLEOTIDE SEQUENCE [LARGE SCALE GENOMIC DNA]</scope>
    <source>
        <strain evidence="10 11">PY14</strain>
    </source>
</reference>
<evidence type="ECO:0000313" key="11">
    <source>
        <dbReference type="Proteomes" id="UP001230807"/>
    </source>
</evidence>
<keyword evidence="11" id="KW-1185">Reference proteome</keyword>
<dbReference type="InterPro" id="IPR006274">
    <property type="entry name" value="CarbamoylP_synth_ssu"/>
</dbReference>
<evidence type="ECO:0000313" key="10">
    <source>
        <dbReference type="EMBL" id="MDL5377118.1"/>
    </source>
</evidence>
<dbReference type="NCBIfam" id="TIGR01368">
    <property type="entry name" value="CPSaseIIsmall"/>
    <property type="match status" value="1"/>
</dbReference>
<accession>A0ABT7MPK0</accession>
<evidence type="ECO:0000256" key="6">
    <source>
        <dbReference type="ARBA" id="ARBA00022962"/>
    </source>
</evidence>
<name>A0ABT7MPK0_9BACL</name>
<dbReference type="InterPro" id="IPR050472">
    <property type="entry name" value="Anth_synth/Amidotransfase"/>
</dbReference>
<feature type="region of interest" description="CPSase" evidence="8">
    <location>
        <begin position="1"/>
        <end position="160"/>
    </location>
</feature>
<dbReference type="HAMAP" id="MF_01209">
    <property type="entry name" value="CPSase_S_chain"/>
    <property type="match status" value="1"/>
</dbReference>
<dbReference type="Pfam" id="PF00117">
    <property type="entry name" value="GATase"/>
    <property type="match status" value="1"/>
</dbReference>
<dbReference type="SUPFAM" id="SSF52021">
    <property type="entry name" value="Carbamoyl phosphate synthetase, small subunit N-terminal domain"/>
    <property type="match status" value="1"/>
</dbReference>
<dbReference type="InterPro" id="IPR036480">
    <property type="entry name" value="CarbP_synth_ssu_N_sf"/>
</dbReference>
<evidence type="ECO:0000256" key="2">
    <source>
        <dbReference type="ARBA" id="ARBA00007800"/>
    </source>
</evidence>
<dbReference type="SMART" id="SM01097">
    <property type="entry name" value="CPSase_sm_chain"/>
    <property type="match status" value="1"/>
</dbReference>
<keyword evidence="8" id="KW-0055">Arginine biosynthesis</keyword>
<dbReference type="InterPro" id="IPR029062">
    <property type="entry name" value="Class_I_gatase-like"/>
</dbReference>
<sequence>MTGTVTLQSGQQFNGTWETSARSAKGEVVFFTGMTGYQEVLTDPSYAGQIVAFTYPLIEQYGLTDTASESADIQVAGVLVQTLAGNGAATDLKDWLEQSGVPVLSDIDTRSLVHALREHGDQWGVMTSESDVSFDGDLHQITEPVSTPSHVRHGDGVNGHIVCLDFGVKASMVQAMVGRGYTVTVVPFDTTAAQVHALAPTGILVSNGPGDPRDLVDYLDNVREVALAYPTLGICMGHQLLALAFGCEIEKQTYGHRGSNHPVRNVQTGEVWMTSQNHGYVVTRNSLEATPLELLFENVNDLSVEGTLHRTAPILSAQFHPEASPGPKEAQAIFDRFDKMIQQGVNVYA</sequence>
<keyword evidence="4 8" id="KW-0547">Nucleotide-binding</keyword>
<feature type="binding site" evidence="8">
    <location>
        <position position="45"/>
    </location>
    <ligand>
        <name>L-glutamine</name>
        <dbReference type="ChEBI" id="CHEBI:58359"/>
    </ligand>
</feature>
<feature type="domain" description="Carbamoyl-phosphate synthase small subunit N-terminal" evidence="9">
    <location>
        <begin position="1"/>
        <end position="127"/>
    </location>
</feature>
<dbReference type="PRINTS" id="PR00097">
    <property type="entry name" value="ANTSNTHASEII"/>
</dbReference>
<evidence type="ECO:0000256" key="7">
    <source>
        <dbReference type="ARBA" id="ARBA00048816"/>
    </source>
</evidence>
<comment type="pathway">
    <text evidence="1 8">Amino-acid biosynthesis; L-arginine biosynthesis; carbamoyl phosphate from bicarbonate: step 1/1.</text>
</comment>
<feature type="binding site" evidence="8">
    <location>
        <position position="210"/>
    </location>
    <ligand>
        <name>L-glutamine</name>
        <dbReference type="ChEBI" id="CHEBI:58359"/>
    </ligand>
</feature>
<evidence type="ECO:0000256" key="8">
    <source>
        <dbReference type="HAMAP-Rule" id="MF_01209"/>
    </source>
</evidence>
<feature type="binding site" evidence="8">
    <location>
        <position position="277"/>
    </location>
    <ligand>
        <name>L-glutamine</name>
        <dbReference type="ChEBI" id="CHEBI:58359"/>
    </ligand>
</feature>
<evidence type="ECO:0000256" key="3">
    <source>
        <dbReference type="ARBA" id="ARBA00022598"/>
    </source>
</evidence>
<proteinExistence type="inferred from homology"/>
<dbReference type="PANTHER" id="PTHR43418:SF7">
    <property type="entry name" value="CARBAMOYL-PHOSPHATE SYNTHASE SMALL CHAIN"/>
    <property type="match status" value="1"/>
</dbReference>
<dbReference type="CDD" id="cd01744">
    <property type="entry name" value="GATase1_CPSase"/>
    <property type="match status" value="1"/>
</dbReference>
<feature type="active site" description="Nucleophile" evidence="8">
    <location>
        <position position="235"/>
    </location>
</feature>
<dbReference type="SUPFAM" id="SSF52317">
    <property type="entry name" value="Class I glutamine amidotransferase-like"/>
    <property type="match status" value="1"/>
</dbReference>
<dbReference type="EMBL" id="JASWER010000006">
    <property type="protein sequence ID" value="MDL5377118.1"/>
    <property type="molecule type" value="Genomic_DNA"/>
</dbReference>
<dbReference type="InterPro" id="IPR002474">
    <property type="entry name" value="CarbamoylP_synth_ssu_N"/>
</dbReference>
<evidence type="ECO:0000259" key="9">
    <source>
        <dbReference type="SMART" id="SM01097"/>
    </source>
</evidence>
<organism evidence="10 11">
    <name type="scientific">Exiguobacterium mexicanum</name>
    <dbReference type="NCBI Taxonomy" id="340146"/>
    <lineage>
        <taxon>Bacteria</taxon>
        <taxon>Bacillati</taxon>
        <taxon>Bacillota</taxon>
        <taxon>Bacilli</taxon>
        <taxon>Bacillales</taxon>
        <taxon>Bacillales Family XII. Incertae Sedis</taxon>
        <taxon>Exiguobacterium</taxon>
    </lineage>
</organism>
<feature type="binding site" evidence="8">
    <location>
        <position position="239"/>
    </location>
    <ligand>
        <name>L-glutamine</name>
        <dbReference type="ChEBI" id="CHEBI:58359"/>
    </ligand>
</feature>